<keyword evidence="2" id="KW-1133">Transmembrane helix</keyword>
<feature type="compositionally biased region" description="Basic and acidic residues" evidence="1">
    <location>
        <begin position="254"/>
        <end position="270"/>
    </location>
</feature>
<keyword evidence="4" id="KW-1185">Reference proteome</keyword>
<feature type="region of interest" description="Disordered" evidence="1">
    <location>
        <begin position="206"/>
        <end position="294"/>
    </location>
</feature>
<evidence type="ECO:0000256" key="1">
    <source>
        <dbReference type="SAM" id="MobiDB-lite"/>
    </source>
</evidence>
<dbReference type="AlphaFoldDB" id="A0ABD3W7X2"/>
<proteinExistence type="predicted"/>
<sequence length="294" mass="33746">MAPVAGRSIPTDLHNSPWCTAATSNSTTNSQQSDSDIHAVLYIVVTLVFYSIGIVIGIITYLKREKREIEEDKMYDEYISFRKGYGSPTRSLKVRQVIARLQELRDSKLWQIDSVHKEPPLQSVDSRTDSAYRSFRLVESKGVIDFGSSQQEKTQQCDKMANKLQESLDDIHESDEEIFSNKRLSKIVAKIFEGDDDKDYQYSEYELDPDKDSADPRSGTEGKTDSSREDLEFDMCNILEYKEEPRRSKISNEGTDHEDKESLQDGKETKCLLPEENEPKHHQTFHGRWSVTSV</sequence>
<keyword evidence="2" id="KW-0472">Membrane</keyword>
<feature type="transmembrane region" description="Helical" evidence="2">
    <location>
        <begin position="39"/>
        <end position="62"/>
    </location>
</feature>
<accession>A0ABD3W7X2</accession>
<keyword evidence="2" id="KW-0812">Transmembrane</keyword>
<dbReference type="EMBL" id="JBJQND010000008">
    <property type="protein sequence ID" value="KAL3869994.1"/>
    <property type="molecule type" value="Genomic_DNA"/>
</dbReference>
<evidence type="ECO:0000313" key="3">
    <source>
        <dbReference type="EMBL" id="KAL3869994.1"/>
    </source>
</evidence>
<name>A0ABD3W7X2_SINWO</name>
<feature type="compositionally biased region" description="Basic and acidic residues" evidence="1">
    <location>
        <begin position="208"/>
        <end position="230"/>
    </location>
</feature>
<organism evidence="3 4">
    <name type="scientific">Sinanodonta woodiana</name>
    <name type="common">Chinese pond mussel</name>
    <name type="synonym">Anodonta woodiana</name>
    <dbReference type="NCBI Taxonomy" id="1069815"/>
    <lineage>
        <taxon>Eukaryota</taxon>
        <taxon>Metazoa</taxon>
        <taxon>Spiralia</taxon>
        <taxon>Lophotrochozoa</taxon>
        <taxon>Mollusca</taxon>
        <taxon>Bivalvia</taxon>
        <taxon>Autobranchia</taxon>
        <taxon>Heteroconchia</taxon>
        <taxon>Palaeoheterodonta</taxon>
        <taxon>Unionida</taxon>
        <taxon>Unionoidea</taxon>
        <taxon>Unionidae</taxon>
        <taxon>Unioninae</taxon>
        <taxon>Sinanodonta</taxon>
    </lineage>
</organism>
<evidence type="ECO:0000256" key="2">
    <source>
        <dbReference type="SAM" id="Phobius"/>
    </source>
</evidence>
<comment type="caution">
    <text evidence="3">The sequence shown here is derived from an EMBL/GenBank/DDBJ whole genome shotgun (WGS) entry which is preliminary data.</text>
</comment>
<evidence type="ECO:0000313" key="4">
    <source>
        <dbReference type="Proteomes" id="UP001634394"/>
    </source>
</evidence>
<reference evidence="3 4" key="1">
    <citation type="submission" date="2024-11" db="EMBL/GenBank/DDBJ databases">
        <title>Chromosome-level genome assembly of the freshwater bivalve Anodonta woodiana.</title>
        <authorList>
            <person name="Chen X."/>
        </authorList>
    </citation>
    <scope>NUCLEOTIDE SEQUENCE [LARGE SCALE GENOMIC DNA]</scope>
    <source>
        <strain evidence="3">MN2024</strain>
        <tissue evidence="3">Gills</tissue>
    </source>
</reference>
<protein>
    <submittedName>
        <fullName evidence="3">Uncharacterized protein</fullName>
    </submittedName>
</protein>
<dbReference type="Proteomes" id="UP001634394">
    <property type="component" value="Unassembled WGS sequence"/>
</dbReference>
<gene>
    <name evidence="3" type="ORF">ACJMK2_042611</name>
</gene>